<keyword evidence="5" id="KW-0720">Serine protease</keyword>
<dbReference type="Proteomes" id="UP001323798">
    <property type="component" value="Chromosome"/>
</dbReference>
<dbReference type="SUPFAM" id="SSF54897">
    <property type="entry name" value="Protease propeptides/inhibitors"/>
    <property type="match status" value="1"/>
</dbReference>
<dbReference type="InterPro" id="IPR015366">
    <property type="entry name" value="S53_propep"/>
</dbReference>
<organism evidence="10 11">
    <name type="scientific">Microbacterium rhizosphaerae</name>
    <dbReference type="NCBI Taxonomy" id="1678237"/>
    <lineage>
        <taxon>Bacteria</taxon>
        <taxon>Bacillati</taxon>
        <taxon>Actinomycetota</taxon>
        <taxon>Actinomycetes</taxon>
        <taxon>Micrococcales</taxon>
        <taxon>Microbacteriaceae</taxon>
        <taxon>Microbacterium</taxon>
    </lineage>
</organism>
<feature type="region of interest" description="Disordered" evidence="8">
    <location>
        <begin position="335"/>
        <end position="359"/>
    </location>
</feature>
<comment type="cofactor">
    <cofactor evidence="1">
        <name>Ca(2+)</name>
        <dbReference type="ChEBI" id="CHEBI:29108"/>
    </cofactor>
</comment>
<evidence type="ECO:0000256" key="1">
    <source>
        <dbReference type="ARBA" id="ARBA00001913"/>
    </source>
</evidence>
<feature type="compositionally biased region" description="Gly residues" evidence="8">
    <location>
        <begin position="386"/>
        <end position="395"/>
    </location>
</feature>
<dbReference type="PROSITE" id="PS51695">
    <property type="entry name" value="SEDOLISIN"/>
    <property type="match status" value="1"/>
</dbReference>
<evidence type="ECO:0000256" key="5">
    <source>
        <dbReference type="ARBA" id="ARBA00022825"/>
    </source>
</evidence>
<dbReference type="CDD" id="cd04056">
    <property type="entry name" value="Peptidases_S53"/>
    <property type="match status" value="1"/>
</dbReference>
<reference evidence="10 11" key="1">
    <citation type="submission" date="2023-11" db="EMBL/GenBank/DDBJ databases">
        <title>Genome sequence of Microbacterium rhizosphaerae KACC 19337.</title>
        <authorList>
            <person name="Choi H."/>
            <person name="Kim S."/>
            <person name="Kim Y."/>
            <person name="Kwon S.-W."/>
            <person name="Heo J."/>
        </authorList>
    </citation>
    <scope>NUCLEOTIDE SEQUENCE [LARGE SCALE GENOMIC DNA]</scope>
    <source>
        <strain evidence="10 11">KACC 19337</strain>
    </source>
</reference>
<accession>A0ABZ0SHR4</accession>
<protein>
    <submittedName>
        <fullName evidence="10">S53 family peptidase</fullName>
        <ecNumber evidence="10">3.4.-.-</ecNumber>
    </submittedName>
</protein>
<evidence type="ECO:0000313" key="11">
    <source>
        <dbReference type="Proteomes" id="UP001323798"/>
    </source>
</evidence>
<dbReference type="SUPFAM" id="SSF52743">
    <property type="entry name" value="Subtilisin-like"/>
    <property type="match status" value="1"/>
</dbReference>
<evidence type="ECO:0000256" key="2">
    <source>
        <dbReference type="ARBA" id="ARBA00022670"/>
    </source>
</evidence>
<evidence type="ECO:0000256" key="4">
    <source>
        <dbReference type="ARBA" id="ARBA00022801"/>
    </source>
</evidence>
<dbReference type="InterPro" id="IPR050819">
    <property type="entry name" value="Tripeptidyl-peptidase_I"/>
</dbReference>
<sequence>MTPGDIPDDDAGATRDDRGSTHILPGSEREPVSGATVAGPVHPDAEIEATLVLRRKAEVPESALEHPIPRAEFVEKYGADRADADAVAAAVRDAGATVVSVDLGERLMRIRGTVSALQRLFGTALHVADDSGNSFRQRTGPLRVPDDLHERVTAVLGLDDRPQARTHFRVLPEAAAAVSYTPVQVGAMYRFPPGTDGSGRTVAIIELGGGFAPSDLDAYFSGLGIHPTPTVTAVGIDGATNQPGQDPNGADGEVLLDIEIVGALAPAAHIIVYFAPNTDAGFLDAVTAAAHATPTPDAISISWGQSEDAWTAQARTAMDAAFVDAAALGVTVTAASGDDGSNDNVNDGSPHVDFPASSPHALGCGGTTLHGSGGTIASETVWNNGTGRGATGGGVSDAFPLPSWQKPVGVPAAPDGSAGRGVPDVAGDADPQTGYKVRVDGADVVIGGTSAVSPLWAALVARLVEATGTPLGLVQPKLYAGATASVTAAGFRDITSGNNGAYSAKAGWDACTGLGSPIGTALLTHLSG</sequence>
<feature type="domain" description="Peptidase S53" evidence="9">
    <location>
        <begin position="179"/>
        <end position="528"/>
    </location>
</feature>
<keyword evidence="6" id="KW-0106">Calcium</keyword>
<evidence type="ECO:0000256" key="3">
    <source>
        <dbReference type="ARBA" id="ARBA00022723"/>
    </source>
</evidence>
<feature type="region of interest" description="Disordered" evidence="8">
    <location>
        <begin position="378"/>
        <end position="432"/>
    </location>
</feature>
<keyword evidence="4 10" id="KW-0378">Hydrolase</keyword>
<dbReference type="RefSeq" id="WP_320941516.1">
    <property type="nucleotide sequence ID" value="NZ_BAABEU010000005.1"/>
</dbReference>
<dbReference type="PANTHER" id="PTHR14218:SF15">
    <property type="entry name" value="TRIPEPTIDYL-PEPTIDASE 1"/>
    <property type="match status" value="1"/>
</dbReference>
<feature type="compositionally biased region" description="Low complexity" evidence="8">
    <location>
        <begin position="336"/>
        <end position="349"/>
    </location>
</feature>
<proteinExistence type="predicted"/>
<dbReference type="EC" id="3.4.-.-" evidence="10"/>
<dbReference type="InterPro" id="IPR030400">
    <property type="entry name" value="Sedolisin_dom"/>
</dbReference>
<name>A0ABZ0SHR4_9MICO</name>
<keyword evidence="11" id="KW-1185">Reference proteome</keyword>
<keyword evidence="3" id="KW-0479">Metal-binding</keyword>
<evidence type="ECO:0000256" key="6">
    <source>
        <dbReference type="ARBA" id="ARBA00022837"/>
    </source>
</evidence>
<dbReference type="SMART" id="SM00944">
    <property type="entry name" value="Pro-kuma_activ"/>
    <property type="match status" value="1"/>
</dbReference>
<dbReference type="Pfam" id="PF09286">
    <property type="entry name" value="Pro-kuma_activ"/>
    <property type="match status" value="1"/>
</dbReference>
<evidence type="ECO:0000259" key="9">
    <source>
        <dbReference type="PROSITE" id="PS51695"/>
    </source>
</evidence>
<dbReference type="PANTHER" id="PTHR14218">
    <property type="entry name" value="PROTEASE S8 TRIPEPTIDYL PEPTIDASE I CLN2"/>
    <property type="match status" value="1"/>
</dbReference>
<evidence type="ECO:0000256" key="7">
    <source>
        <dbReference type="ARBA" id="ARBA00023145"/>
    </source>
</evidence>
<evidence type="ECO:0000256" key="8">
    <source>
        <dbReference type="SAM" id="MobiDB-lite"/>
    </source>
</evidence>
<dbReference type="GO" id="GO:0016787">
    <property type="term" value="F:hydrolase activity"/>
    <property type="evidence" value="ECO:0007669"/>
    <property type="project" value="UniProtKB-KW"/>
</dbReference>
<gene>
    <name evidence="10" type="ORF">SM116_13620</name>
</gene>
<keyword evidence="7" id="KW-0865">Zymogen</keyword>
<dbReference type="EMBL" id="CP139368">
    <property type="protein sequence ID" value="WPR88799.1"/>
    <property type="molecule type" value="Genomic_DNA"/>
</dbReference>
<evidence type="ECO:0000313" key="10">
    <source>
        <dbReference type="EMBL" id="WPR88799.1"/>
    </source>
</evidence>
<feature type="compositionally biased region" description="Acidic residues" evidence="8">
    <location>
        <begin position="1"/>
        <end position="11"/>
    </location>
</feature>
<dbReference type="Gene3D" id="3.40.50.200">
    <property type="entry name" value="Peptidase S8/S53 domain"/>
    <property type="match status" value="1"/>
</dbReference>
<feature type="region of interest" description="Disordered" evidence="8">
    <location>
        <begin position="1"/>
        <end position="40"/>
    </location>
</feature>
<keyword evidence="2" id="KW-0645">Protease</keyword>
<dbReference type="InterPro" id="IPR036852">
    <property type="entry name" value="Peptidase_S8/S53_dom_sf"/>
</dbReference>